<dbReference type="Proteomes" id="UP000371041">
    <property type="component" value="Chromosome"/>
</dbReference>
<name>A0A5Q3QBX0_9PSEU</name>
<reference evidence="4" key="1">
    <citation type="submission" date="2019-11" db="EMBL/GenBank/DDBJ databases">
        <title>The complete genome sequence of Saccharopolyspora sp. E2A.</title>
        <authorList>
            <person name="Zhang G."/>
        </authorList>
    </citation>
    <scope>NUCLEOTIDE SEQUENCE [LARGE SCALE GENOMIC DNA]</scope>
    <source>
        <strain evidence="4">E2A</strain>
    </source>
</reference>
<accession>A0A5Q3QBX0</accession>
<evidence type="ECO:0000256" key="1">
    <source>
        <dbReference type="SAM" id="Phobius"/>
    </source>
</evidence>
<dbReference type="PANTHER" id="PTHR43646:SF3">
    <property type="entry name" value="SLR1566 PROTEIN"/>
    <property type="match status" value="1"/>
</dbReference>
<dbReference type="SUPFAM" id="SSF53448">
    <property type="entry name" value="Nucleotide-diphospho-sugar transferases"/>
    <property type="match status" value="1"/>
</dbReference>
<dbReference type="InterPro" id="IPR001173">
    <property type="entry name" value="Glyco_trans_2-like"/>
</dbReference>
<dbReference type="PANTHER" id="PTHR43646">
    <property type="entry name" value="GLYCOSYLTRANSFERASE"/>
    <property type="match status" value="1"/>
</dbReference>
<proteinExistence type="predicted"/>
<feature type="domain" description="Glycosyltransferase 2-like" evidence="2">
    <location>
        <begin position="60"/>
        <end position="238"/>
    </location>
</feature>
<evidence type="ECO:0000259" key="2">
    <source>
        <dbReference type="Pfam" id="PF00535"/>
    </source>
</evidence>
<dbReference type="AlphaFoldDB" id="A0A5Q3QBX0"/>
<dbReference type="CDD" id="cd00761">
    <property type="entry name" value="Glyco_tranf_GTA_type"/>
    <property type="match status" value="1"/>
</dbReference>
<dbReference type="Pfam" id="PF00535">
    <property type="entry name" value="Glycos_transf_2"/>
    <property type="match status" value="1"/>
</dbReference>
<keyword evidence="3" id="KW-0808">Transferase</keyword>
<organism evidence="3 4">
    <name type="scientific">Allosaccharopolyspora coralli</name>
    <dbReference type="NCBI Taxonomy" id="2665642"/>
    <lineage>
        <taxon>Bacteria</taxon>
        <taxon>Bacillati</taxon>
        <taxon>Actinomycetota</taxon>
        <taxon>Actinomycetes</taxon>
        <taxon>Pseudonocardiales</taxon>
        <taxon>Pseudonocardiaceae</taxon>
        <taxon>Allosaccharopolyspora</taxon>
    </lineage>
</organism>
<keyword evidence="1" id="KW-0472">Membrane</keyword>
<dbReference type="KEGG" id="sace:GIY23_19270"/>
<dbReference type="EMBL" id="CP045929">
    <property type="protein sequence ID" value="QGK71370.1"/>
    <property type="molecule type" value="Genomic_DNA"/>
</dbReference>
<evidence type="ECO:0000313" key="4">
    <source>
        <dbReference type="Proteomes" id="UP000371041"/>
    </source>
</evidence>
<sequence length="397" mass="41835">MPAAWQSVGVVPSLAATRNLLLGAVASASVVRGLLTVRRARTAVPLSRFTPESRLPARVSVVIPARNEEAVLDECLRGARDQNYGRTAPSAVRIVVVDDGSTDGTSRIAERHAAQDSRVQIVRVDGPPPGWTGKVHAMHVGVQAVGEPEAGEWLLFVDADTVLGPELLGRLLDTADSVDADLVSTPGGPPTSHSSAWPLLMPPGLQMIAENASPDGRGRKAFAIGHCILMRRSHYEKVGGWEALAERRNEDVAIATSVRDHGGTVRTVDGLDHVTTSGMDPFRQGWGSFRKSFVAGTRASVPVLIGGGLGQIALSLAAPAAVVVGLRRRRGLLAAAGIAGWVAQGAAHERTARFMRAEPSLAPLAPLTNALFGGVLLDGAIRVVRGQTAWKGRRTRT</sequence>
<feature type="transmembrane region" description="Helical" evidence="1">
    <location>
        <begin position="367"/>
        <end position="384"/>
    </location>
</feature>
<dbReference type="InterPro" id="IPR029044">
    <property type="entry name" value="Nucleotide-diphossugar_trans"/>
</dbReference>
<feature type="transmembrane region" description="Helical" evidence="1">
    <location>
        <begin position="301"/>
        <end position="324"/>
    </location>
</feature>
<evidence type="ECO:0000313" key="3">
    <source>
        <dbReference type="EMBL" id="QGK71370.1"/>
    </source>
</evidence>
<dbReference type="GO" id="GO:0016740">
    <property type="term" value="F:transferase activity"/>
    <property type="evidence" value="ECO:0007669"/>
    <property type="project" value="UniProtKB-KW"/>
</dbReference>
<feature type="transmembrane region" description="Helical" evidence="1">
    <location>
        <begin position="331"/>
        <end position="347"/>
    </location>
</feature>
<keyword evidence="4" id="KW-1185">Reference proteome</keyword>
<keyword evidence="1" id="KW-1133">Transmembrane helix</keyword>
<gene>
    <name evidence="3" type="ORF">GIY23_19270</name>
</gene>
<dbReference type="RefSeq" id="WP_154077946.1">
    <property type="nucleotide sequence ID" value="NZ_CP045929.1"/>
</dbReference>
<protein>
    <submittedName>
        <fullName evidence="3">Glycosyltransferase</fullName>
    </submittedName>
</protein>
<keyword evidence="1" id="KW-0812">Transmembrane</keyword>
<dbReference type="Gene3D" id="3.90.550.10">
    <property type="entry name" value="Spore Coat Polysaccharide Biosynthesis Protein SpsA, Chain A"/>
    <property type="match status" value="1"/>
</dbReference>